<dbReference type="EMBL" id="DVJN01000039">
    <property type="protein sequence ID" value="HIS91787.1"/>
    <property type="molecule type" value="Genomic_DNA"/>
</dbReference>
<evidence type="ECO:0000313" key="1">
    <source>
        <dbReference type="EMBL" id="HIS91787.1"/>
    </source>
</evidence>
<sequence>MGIDEILALLNDNLPPEAQQRGIEAAKHVKTTLPFVMPGEAYCGKKVWENCAKIVAMRTDEQIRPYLNQLLEWIQDPTCPGALRIFERLLQYRDVELLRMMLRWSILRAEATGEFGVYVLYDLLARLPLEP</sequence>
<dbReference type="InterPro" id="IPR038692">
    <property type="entry name" value="Cthe_2751_sf"/>
</dbReference>
<dbReference type="Gene3D" id="1.25.40.750">
    <property type="entry name" value="Domain of unknown function DUF5071"/>
    <property type="match status" value="1"/>
</dbReference>
<accession>A0A9D1FYN9</accession>
<proteinExistence type="predicted"/>
<evidence type="ECO:0008006" key="3">
    <source>
        <dbReference type="Google" id="ProtNLM"/>
    </source>
</evidence>
<dbReference type="AlphaFoldDB" id="A0A9D1FYN9"/>
<dbReference type="Proteomes" id="UP000824140">
    <property type="component" value="Unassembled WGS sequence"/>
</dbReference>
<evidence type="ECO:0000313" key="2">
    <source>
        <dbReference type="Proteomes" id="UP000824140"/>
    </source>
</evidence>
<comment type="caution">
    <text evidence="1">The sequence shown here is derived from an EMBL/GenBank/DDBJ whole genome shotgun (WGS) entry which is preliminary data.</text>
</comment>
<reference evidence="1" key="1">
    <citation type="submission" date="2020-10" db="EMBL/GenBank/DDBJ databases">
        <authorList>
            <person name="Gilroy R."/>
        </authorList>
    </citation>
    <scope>NUCLEOTIDE SEQUENCE</scope>
    <source>
        <strain evidence="1">13766</strain>
    </source>
</reference>
<reference evidence="1" key="2">
    <citation type="journal article" date="2021" name="PeerJ">
        <title>Extensive microbial diversity within the chicken gut microbiome revealed by metagenomics and culture.</title>
        <authorList>
            <person name="Gilroy R."/>
            <person name="Ravi A."/>
            <person name="Getino M."/>
            <person name="Pursley I."/>
            <person name="Horton D.L."/>
            <person name="Alikhan N.F."/>
            <person name="Baker D."/>
            <person name="Gharbi K."/>
            <person name="Hall N."/>
            <person name="Watson M."/>
            <person name="Adriaenssens E.M."/>
            <person name="Foster-Nyarko E."/>
            <person name="Jarju S."/>
            <person name="Secka A."/>
            <person name="Antonio M."/>
            <person name="Oren A."/>
            <person name="Chaudhuri R.R."/>
            <person name="La Ragione R."/>
            <person name="Hildebrand F."/>
            <person name="Pallen M.J."/>
        </authorList>
    </citation>
    <scope>NUCLEOTIDE SEQUENCE</scope>
    <source>
        <strain evidence="1">13766</strain>
    </source>
</reference>
<organism evidence="1 2">
    <name type="scientific">Candidatus Alectryocaccomicrobium excrementavium</name>
    <dbReference type="NCBI Taxonomy" id="2840668"/>
    <lineage>
        <taxon>Bacteria</taxon>
        <taxon>Bacillati</taxon>
        <taxon>Bacillota</taxon>
        <taxon>Clostridia</taxon>
        <taxon>Candidatus Alectryocaccomicrobium</taxon>
    </lineage>
</organism>
<gene>
    <name evidence="1" type="ORF">IAA84_02090</name>
</gene>
<protein>
    <recommendedName>
        <fullName evidence="3">DUF5071 domain-containing protein</fullName>
    </recommendedName>
</protein>
<name>A0A9D1FYN9_9FIRM</name>